<reference evidence="2 3" key="1">
    <citation type="submission" date="2017-04" db="EMBL/GenBank/DDBJ databases">
        <title>Draft genome sequence of Zooshikella ganghwensis VG4 isolated from Red Sea sediments.</title>
        <authorList>
            <person name="Rehman Z."/>
            <person name="Alam I."/>
            <person name="Kamau A."/>
            <person name="Bajic V."/>
            <person name="Leiknes T."/>
        </authorList>
    </citation>
    <scope>NUCLEOTIDE SEQUENCE [LARGE SCALE GENOMIC DNA]</scope>
    <source>
        <strain evidence="2 3">VG4</strain>
    </source>
</reference>
<dbReference type="RefSeq" id="WP_094786096.1">
    <property type="nucleotide sequence ID" value="NZ_NDXW01000001.1"/>
</dbReference>
<feature type="transmembrane region" description="Helical" evidence="1">
    <location>
        <begin position="214"/>
        <end position="232"/>
    </location>
</feature>
<feature type="transmembrane region" description="Helical" evidence="1">
    <location>
        <begin position="68"/>
        <end position="89"/>
    </location>
</feature>
<evidence type="ECO:0000313" key="3">
    <source>
        <dbReference type="Proteomes" id="UP000257039"/>
    </source>
</evidence>
<keyword evidence="1" id="KW-1133">Transmembrane helix</keyword>
<feature type="transmembrane region" description="Helical" evidence="1">
    <location>
        <begin position="162"/>
        <end position="193"/>
    </location>
</feature>
<accession>A0A4P9VJ61</accession>
<sequence>MTSPSPYNTPTSQVLPETNEIQPIKRPSGHGIAWCTSGVKLFSQQWGLFIAIGFTFVILSIVSQFIPFIGWIISSLLTILLWAGFMYCCDNLEKHGQFSFNQFFVGFNQQTGPLLLLAAVYLVAIMLIFMIAGMFLIFTVGMDFIFGLQSSSGMPAVSDERLLLLGVTALLIVMALMIPVLMAIWFAPTLIVLDQKPFWDAIKLSFLGCLRNMLPFLVYGLVLLVIGVVIMLPLLVSWYWLIAVFFLYILFNPIIFCTIYTSYKDIFEHQYSEGESLK</sequence>
<protein>
    <recommendedName>
        <fullName evidence="4">Transmembrane protein</fullName>
    </recommendedName>
</protein>
<name>A0A4P9VJ61_9GAMM</name>
<dbReference type="NCBIfam" id="NF041043">
    <property type="entry name" value="BPSS1780_fam"/>
    <property type="match status" value="1"/>
</dbReference>
<organism evidence="2 3">
    <name type="scientific">Zooshikella ganghwensis</name>
    <dbReference type="NCBI Taxonomy" id="202772"/>
    <lineage>
        <taxon>Bacteria</taxon>
        <taxon>Pseudomonadati</taxon>
        <taxon>Pseudomonadota</taxon>
        <taxon>Gammaproteobacteria</taxon>
        <taxon>Oceanospirillales</taxon>
        <taxon>Zooshikellaceae</taxon>
        <taxon>Zooshikella</taxon>
    </lineage>
</organism>
<comment type="caution">
    <text evidence="2">The sequence shown here is derived from an EMBL/GenBank/DDBJ whole genome shotgun (WGS) entry which is preliminary data.</text>
</comment>
<dbReference type="InterPro" id="IPR047798">
    <property type="entry name" value="BPSS1780-like"/>
</dbReference>
<proteinExistence type="predicted"/>
<keyword evidence="1" id="KW-0812">Transmembrane</keyword>
<dbReference type="AlphaFoldDB" id="A0A4P9VJ61"/>
<dbReference type="Proteomes" id="UP000257039">
    <property type="component" value="Unassembled WGS sequence"/>
</dbReference>
<feature type="transmembrane region" description="Helical" evidence="1">
    <location>
        <begin position="238"/>
        <end position="260"/>
    </location>
</feature>
<feature type="transmembrane region" description="Helical" evidence="1">
    <location>
        <begin position="46"/>
        <end position="62"/>
    </location>
</feature>
<evidence type="ECO:0008006" key="4">
    <source>
        <dbReference type="Google" id="ProtNLM"/>
    </source>
</evidence>
<feature type="transmembrane region" description="Helical" evidence="1">
    <location>
        <begin position="114"/>
        <end position="142"/>
    </location>
</feature>
<evidence type="ECO:0000313" key="2">
    <source>
        <dbReference type="EMBL" id="RDH42616.1"/>
    </source>
</evidence>
<dbReference type="EMBL" id="NDXW01000001">
    <property type="protein sequence ID" value="RDH42616.1"/>
    <property type="molecule type" value="Genomic_DNA"/>
</dbReference>
<keyword evidence="3" id="KW-1185">Reference proteome</keyword>
<keyword evidence="1" id="KW-0472">Membrane</keyword>
<evidence type="ECO:0000256" key="1">
    <source>
        <dbReference type="SAM" id="Phobius"/>
    </source>
</evidence>
<gene>
    <name evidence="2" type="ORF">B9G39_03675</name>
</gene>